<sequence>MPSFDFPSTLQEYAIPEKDYLDQHDDVHIICTGAVVFNAEGKLLLVQRAKEEKAFPNVWEIPGGKMDNTDETILHAAARELKEETGLTATRVVRKVAQFTFSDGWRNRPTKTWLKLIFQFDVEKLEGISLDPIEHQHFSWASEDEVANDLVAEGSICLKYISQENKDVKLEAFKLQREAAASA</sequence>
<evidence type="ECO:0000313" key="3">
    <source>
        <dbReference type="Proteomes" id="UP000758155"/>
    </source>
</evidence>
<organism evidence="2 3">
    <name type="scientific">Didymella heteroderae</name>
    <dbReference type="NCBI Taxonomy" id="1769908"/>
    <lineage>
        <taxon>Eukaryota</taxon>
        <taxon>Fungi</taxon>
        <taxon>Dikarya</taxon>
        <taxon>Ascomycota</taxon>
        <taxon>Pezizomycotina</taxon>
        <taxon>Dothideomycetes</taxon>
        <taxon>Pleosporomycetidae</taxon>
        <taxon>Pleosporales</taxon>
        <taxon>Pleosporineae</taxon>
        <taxon>Didymellaceae</taxon>
        <taxon>Didymella</taxon>
    </lineage>
</organism>
<dbReference type="PANTHER" id="PTHR43736:SF1">
    <property type="entry name" value="DIHYDRONEOPTERIN TRIPHOSPHATE DIPHOSPHATASE"/>
    <property type="match status" value="1"/>
</dbReference>
<name>A0A9P4WW34_9PLEO</name>
<accession>A0A9P4WW34</accession>
<dbReference type="Gene3D" id="3.90.79.10">
    <property type="entry name" value="Nucleoside Triphosphate Pyrophosphohydrolase"/>
    <property type="match status" value="1"/>
</dbReference>
<dbReference type="AlphaFoldDB" id="A0A9P4WW34"/>
<dbReference type="SUPFAM" id="SSF55811">
    <property type="entry name" value="Nudix"/>
    <property type="match status" value="1"/>
</dbReference>
<dbReference type="InterPro" id="IPR015797">
    <property type="entry name" value="NUDIX_hydrolase-like_dom_sf"/>
</dbReference>
<keyword evidence="3" id="KW-1185">Reference proteome</keyword>
<dbReference type="OrthoDB" id="276276at2759"/>
<dbReference type="PROSITE" id="PS51462">
    <property type="entry name" value="NUDIX"/>
    <property type="match status" value="1"/>
</dbReference>
<comment type="caution">
    <text evidence="2">The sequence shown here is derived from an EMBL/GenBank/DDBJ whole genome shotgun (WGS) entry which is preliminary data.</text>
</comment>
<gene>
    <name evidence="2" type="ORF">E8E12_007423</name>
</gene>
<evidence type="ECO:0000259" key="1">
    <source>
        <dbReference type="PROSITE" id="PS51462"/>
    </source>
</evidence>
<feature type="domain" description="Nudix hydrolase" evidence="1">
    <location>
        <begin position="27"/>
        <end position="163"/>
    </location>
</feature>
<dbReference type="Pfam" id="PF00293">
    <property type="entry name" value="NUDIX"/>
    <property type="match status" value="1"/>
</dbReference>
<dbReference type="EMBL" id="SWKV01000011">
    <property type="protein sequence ID" value="KAF3043698.1"/>
    <property type="molecule type" value="Genomic_DNA"/>
</dbReference>
<protein>
    <recommendedName>
        <fullName evidence="1">Nudix hydrolase domain-containing protein</fullName>
    </recommendedName>
</protein>
<proteinExistence type="predicted"/>
<reference evidence="2" key="1">
    <citation type="submission" date="2019-04" db="EMBL/GenBank/DDBJ databases">
        <title>Sequencing of skin fungus with MAO and IRED activity.</title>
        <authorList>
            <person name="Marsaioli A.J."/>
            <person name="Bonatto J.M.C."/>
            <person name="Reis Junior O."/>
        </authorList>
    </citation>
    <scope>NUCLEOTIDE SEQUENCE</scope>
    <source>
        <strain evidence="2">28M1</strain>
    </source>
</reference>
<dbReference type="PANTHER" id="PTHR43736">
    <property type="entry name" value="ADP-RIBOSE PYROPHOSPHATASE"/>
    <property type="match status" value="1"/>
</dbReference>
<dbReference type="InterPro" id="IPR000086">
    <property type="entry name" value="NUDIX_hydrolase_dom"/>
</dbReference>
<dbReference type="CDD" id="cd02883">
    <property type="entry name" value="NUDIX_Hydrolase"/>
    <property type="match status" value="1"/>
</dbReference>
<evidence type="ECO:0000313" key="2">
    <source>
        <dbReference type="EMBL" id="KAF3043698.1"/>
    </source>
</evidence>
<dbReference type="Proteomes" id="UP000758155">
    <property type="component" value="Unassembled WGS sequence"/>
</dbReference>